<protein>
    <recommendedName>
        <fullName evidence="6">Malectin-like domain-containing protein</fullName>
    </recommendedName>
</protein>
<evidence type="ECO:0000256" key="4">
    <source>
        <dbReference type="ARBA" id="ARBA00022989"/>
    </source>
</evidence>
<keyword evidence="4" id="KW-1133">Transmembrane helix</keyword>
<name>A0AAV1VZE8_LUPLU</name>
<comment type="caution">
    <text evidence="7">The sequence shown here is derived from an EMBL/GenBank/DDBJ whole genome shotgun (WGS) entry which is preliminary data.</text>
</comment>
<dbReference type="Pfam" id="PF12819">
    <property type="entry name" value="Malectin_like"/>
    <property type="match status" value="1"/>
</dbReference>
<evidence type="ECO:0000256" key="1">
    <source>
        <dbReference type="ARBA" id="ARBA00004167"/>
    </source>
</evidence>
<evidence type="ECO:0000313" key="8">
    <source>
        <dbReference type="Proteomes" id="UP001497480"/>
    </source>
</evidence>
<dbReference type="EMBL" id="CAXHTB010000002">
    <property type="protein sequence ID" value="CAL0302272.1"/>
    <property type="molecule type" value="Genomic_DNA"/>
</dbReference>
<reference evidence="7 8" key="1">
    <citation type="submission" date="2024-03" db="EMBL/GenBank/DDBJ databases">
        <authorList>
            <person name="Martinez-Hernandez J."/>
        </authorList>
    </citation>
    <scope>NUCLEOTIDE SEQUENCE [LARGE SCALE GENOMIC DNA]</scope>
</reference>
<gene>
    <name evidence="7" type="ORF">LLUT_LOCUS3332</name>
</gene>
<dbReference type="Proteomes" id="UP001497480">
    <property type="component" value="Unassembled WGS sequence"/>
</dbReference>
<accession>A0AAV1VZE8</accession>
<feature type="domain" description="Malectin-like" evidence="6">
    <location>
        <begin position="17"/>
        <end position="98"/>
    </location>
</feature>
<keyword evidence="5" id="KW-0472">Membrane</keyword>
<evidence type="ECO:0000259" key="6">
    <source>
        <dbReference type="Pfam" id="PF12819"/>
    </source>
</evidence>
<evidence type="ECO:0000256" key="5">
    <source>
        <dbReference type="ARBA" id="ARBA00023136"/>
    </source>
</evidence>
<keyword evidence="3" id="KW-0732">Signal</keyword>
<proteinExistence type="predicted"/>
<comment type="subcellular location">
    <subcellularLocation>
        <location evidence="1">Membrane</location>
        <topology evidence="1">Single-pass membrane protein</topology>
    </subcellularLocation>
</comment>
<dbReference type="GO" id="GO:0016020">
    <property type="term" value="C:membrane"/>
    <property type="evidence" value="ECO:0007669"/>
    <property type="project" value="UniProtKB-SubCell"/>
</dbReference>
<keyword evidence="2" id="KW-0812">Transmembrane</keyword>
<dbReference type="AlphaFoldDB" id="A0AAV1VZE8"/>
<organism evidence="7 8">
    <name type="scientific">Lupinus luteus</name>
    <name type="common">European yellow lupine</name>
    <dbReference type="NCBI Taxonomy" id="3873"/>
    <lineage>
        <taxon>Eukaryota</taxon>
        <taxon>Viridiplantae</taxon>
        <taxon>Streptophyta</taxon>
        <taxon>Embryophyta</taxon>
        <taxon>Tracheophyta</taxon>
        <taxon>Spermatophyta</taxon>
        <taxon>Magnoliopsida</taxon>
        <taxon>eudicotyledons</taxon>
        <taxon>Gunneridae</taxon>
        <taxon>Pentapetalae</taxon>
        <taxon>rosids</taxon>
        <taxon>fabids</taxon>
        <taxon>Fabales</taxon>
        <taxon>Fabaceae</taxon>
        <taxon>Papilionoideae</taxon>
        <taxon>50 kb inversion clade</taxon>
        <taxon>genistoids sensu lato</taxon>
        <taxon>core genistoids</taxon>
        <taxon>Genisteae</taxon>
        <taxon>Lupinus</taxon>
    </lineage>
</organism>
<dbReference type="InterPro" id="IPR024788">
    <property type="entry name" value="Malectin-like_Carb-bd_dom"/>
</dbReference>
<evidence type="ECO:0000313" key="7">
    <source>
        <dbReference type="EMBL" id="CAL0302272.1"/>
    </source>
</evidence>
<evidence type="ECO:0000256" key="2">
    <source>
        <dbReference type="ARBA" id="ARBA00022692"/>
    </source>
</evidence>
<evidence type="ECO:0000256" key="3">
    <source>
        <dbReference type="ARBA" id="ARBA00022729"/>
    </source>
</evidence>
<keyword evidence="8" id="KW-1185">Reference proteome</keyword>
<sequence>MKKKSMGQAVKFDHYALPDPYDSIWDSDLIRRQNYLAGVAPGTERINTTTNIEIERREYPRMKVMQTALVGSQGVLSYKLNLEDFPANARAYAYLAVIEIFA</sequence>